<dbReference type="PATRIC" id="fig|157838.3.peg.2420"/>
<sequence>MSEWTSETLSVNIAPPATVFHPLEGRKYTLSQSEYTGKLFLSISNQFSKQTNDLDVSEILQAEWITLMGEYALNGNISMNGSESDRRLTQVRCMIFQKELPELIRMLVIADNQFFNNYPLLLDAPIIIHFNTDIPEFSGTFQLGTPRQYLLKPIVTST</sequence>
<name>A0A0Q3TJ44_9BACI</name>
<dbReference type="RefSeq" id="WP_055739718.1">
    <property type="nucleotide sequence ID" value="NZ_JAAIWL010000001.1"/>
</dbReference>
<evidence type="ECO:0000313" key="3">
    <source>
        <dbReference type="EMBL" id="KQL53976.1"/>
    </source>
</evidence>
<gene>
    <name evidence="3" type="ORF">AN964_11005</name>
</gene>
<dbReference type="Proteomes" id="UP000051888">
    <property type="component" value="Unassembled WGS sequence"/>
</dbReference>
<dbReference type="PANTHER" id="PTHR31750">
    <property type="entry name" value="PROTEIN STAY-GREEN 1, CHLOROPLASTIC-RELATED"/>
    <property type="match status" value="1"/>
</dbReference>
<organism evidence="3 4">
    <name type="scientific">Heyndrickxia shackletonii</name>
    <dbReference type="NCBI Taxonomy" id="157838"/>
    <lineage>
        <taxon>Bacteria</taxon>
        <taxon>Bacillati</taxon>
        <taxon>Bacillota</taxon>
        <taxon>Bacilli</taxon>
        <taxon>Bacillales</taxon>
        <taxon>Bacillaceae</taxon>
        <taxon>Heyndrickxia</taxon>
    </lineage>
</organism>
<keyword evidence="1" id="KW-0809">Transit peptide</keyword>
<comment type="caution">
    <text evidence="3">The sequence shown here is derived from an EMBL/GenBank/DDBJ whole genome shotgun (WGS) entry which is preliminary data.</text>
</comment>
<evidence type="ECO:0000313" key="4">
    <source>
        <dbReference type="Proteomes" id="UP000051888"/>
    </source>
</evidence>
<dbReference type="InterPro" id="IPR024438">
    <property type="entry name" value="Staygreen"/>
</dbReference>
<proteinExistence type="predicted"/>
<accession>A0A0Q3TJ44</accession>
<evidence type="ECO:0000259" key="2">
    <source>
        <dbReference type="Pfam" id="PF12638"/>
    </source>
</evidence>
<dbReference type="AlphaFoldDB" id="A0A0Q3TJ44"/>
<protein>
    <recommendedName>
        <fullName evidence="2">Staygreen protein domain-containing protein</fullName>
    </recommendedName>
</protein>
<dbReference type="STRING" id="157838.AN964_11005"/>
<keyword evidence="4" id="KW-1185">Reference proteome</keyword>
<evidence type="ECO:0000256" key="1">
    <source>
        <dbReference type="ARBA" id="ARBA00022946"/>
    </source>
</evidence>
<feature type="domain" description="Staygreen protein" evidence="2">
    <location>
        <begin position="6"/>
        <end position="149"/>
    </location>
</feature>
<dbReference type="OrthoDB" id="1684395at2"/>
<dbReference type="EMBL" id="LJJC01000004">
    <property type="protein sequence ID" value="KQL53976.1"/>
    <property type="molecule type" value="Genomic_DNA"/>
</dbReference>
<reference evidence="3 4" key="1">
    <citation type="submission" date="2015-09" db="EMBL/GenBank/DDBJ databases">
        <title>Genome sequencing project for genomic taxonomy and phylogenomics of Bacillus-like bacteria.</title>
        <authorList>
            <person name="Liu B."/>
            <person name="Wang J."/>
            <person name="Zhu Y."/>
            <person name="Liu G."/>
            <person name="Chen Q."/>
            <person name="Chen Z."/>
            <person name="Lan J."/>
            <person name="Che J."/>
            <person name="Ge C."/>
            <person name="Shi H."/>
            <person name="Pan Z."/>
            <person name="Liu X."/>
        </authorList>
    </citation>
    <scope>NUCLEOTIDE SEQUENCE [LARGE SCALE GENOMIC DNA]</scope>
    <source>
        <strain evidence="3 4">LMG 18435</strain>
    </source>
</reference>
<dbReference type="Pfam" id="PF12638">
    <property type="entry name" value="Staygreen"/>
    <property type="match status" value="1"/>
</dbReference>
<dbReference type="PANTHER" id="PTHR31750:SF4">
    <property type="entry name" value="LP06106P"/>
    <property type="match status" value="1"/>
</dbReference>